<protein>
    <submittedName>
        <fullName evidence="1">Uncharacterized protein</fullName>
    </submittedName>
</protein>
<comment type="caution">
    <text evidence="1">The sequence shown here is derived from an EMBL/GenBank/DDBJ whole genome shotgun (WGS) entry which is preliminary data.</text>
</comment>
<reference evidence="1" key="1">
    <citation type="submission" date="2020-08" db="EMBL/GenBank/DDBJ databases">
        <title>Genome sequencing and assembly of the red palm weevil Rhynchophorus ferrugineus.</title>
        <authorList>
            <person name="Dias G.B."/>
            <person name="Bergman C.M."/>
            <person name="Manee M."/>
        </authorList>
    </citation>
    <scope>NUCLEOTIDE SEQUENCE</scope>
    <source>
        <strain evidence="1">AA-2017</strain>
        <tissue evidence="1">Whole larva</tissue>
    </source>
</reference>
<dbReference type="Proteomes" id="UP000625711">
    <property type="component" value="Unassembled WGS sequence"/>
</dbReference>
<dbReference type="EMBL" id="JAACXV010014240">
    <property type="protein sequence ID" value="KAF7269334.1"/>
    <property type="molecule type" value="Genomic_DNA"/>
</dbReference>
<keyword evidence="2" id="KW-1185">Reference proteome</keyword>
<evidence type="ECO:0000313" key="2">
    <source>
        <dbReference type="Proteomes" id="UP000625711"/>
    </source>
</evidence>
<gene>
    <name evidence="1" type="ORF">GWI33_017655</name>
</gene>
<proteinExistence type="predicted"/>
<name>A0A834HWE0_RHYFE</name>
<dbReference type="AlphaFoldDB" id="A0A834HWE0"/>
<organism evidence="1 2">
    <name type="scientific">Rhynchophorus ferrugineus</name>
    <name type="common">Red palm weevil</name>
    <name type="synonym">Curculio ferrugineus</name>
    <dbReference type="NCBI Taxonomy" id="354439"/>
    <lineage>
        <taxon>Eukaryota</taxon>
        <taxon>Metazoa</taxon>
        <taxon>Ecdysozoa</taxon>
        <taxon>Arthropoda</taxon>
        <taxon>Hexapoda</taxon>
        <taxon>Insecta</taxon>
        <taxon>Pterygota</taxon>
        <taxon>Neoptera</taxon>
        <taxon>Endopterygota</taxon>
        <taxon>Coleoptera</taxon>
        <taxon>Polyphaga</taxon>
        <taxon>Cucujiformia</taxon>
        <taxon>Curculionidae</taxon>
        <taxon>Dryophthorinae</taxon>
        <taxon>Rhynchophorus</taxon>
    </lineage>
</organism>
<accession>A0A834HWE0</accession>
<evidence type="ECO:0000313" key="1">
    <source>
        <dbReference type="EMBL" id="KAF7269334.1"/>
    </source>
</evidence>
<sequence>MTSSGDRNRQKFGLFFCLSESGFPQAIPQLNLSEKQIEFSSVSVPEVYDELRLELFYLSRQFCGLVVRWYVERDVNKYGVGLIRFCINTFRYHKELGSRSAVINILGA</sequence>